<sequence length="148" mass="17995">MRKIIILLISFLLFSSCNNDKPKYTRSQCITKTQIFWDKKLTEKEWRKINNDFYRAKHLMYMNKDKLKLLIPDISFSTFPQLDNKKFPKFMYSQYDNECENKENMLLVFLEYIKFYVPNFPKYKVTLEIVQPSINTIEVEGKKYWIDG</sequence>
<name>A0A1J5UHB9_9GAMM</name>
<comment type="caution">
    <text evidence="1">The sequence shown here is derived from an EMBL/GenBank/DDBJ whole genome shotgun (WGS) entry which is preliminary data.</text>
</comment>
<proteinExistence type="predicted"/>
<protein>
    <recommendedName>
        <fullName evidence="3">Lipoprotein</fullName>
    </recommendedName>
</protein>
<reference evidence="2" key="1">
    <citation type="submission" date="2016-09" db="EMBL/GenBank/DDBJ databases">
        <title>Genome Sequence of Bathymodiolus thermophilus sulfur-oxidizing gill endosymbiont.</title>
        <authorList>
            <person name="Ponnudurai R."/>
            <person name="Kleiner M."/>
            <person name="Sayavedra L."/>
            <person name="Thuermer A."/>
            <person name="Felbeck H."/>
            <person name="Schlueter R."/>
            <person name="Schweder T."/>
            <person name="Markert S."/>
        </authorList>
    </citation>
    <scope>NUCLEOTIDE SEQUENCE [LARGE SCALE GENOMIC DNA]</scope>
    <source>
        <strain evidence="2">BAT/CrabSpa'14</strain>
    </source>
</reference>
<dbReference type="AlphaFoldDB" id="A0A1J5UHB9"/>
<organism evidence="1 2">
    <name type="scientific">Bathymodiolus thermophilus thioautotrophic gill symbiont</name>
    <dbReference type="NCBI Taxonomy" id="2360"/>
    <lineage>
        <taxon>Bacteria</taxon>
        <taxon>Pseudomonadati</taxon>
        <taxon>Pseudomonadota</taxon>
        <taxon>Gammaproteobacteria</taxon>
        <taxon>sulfur-oxidizing symbionts</taxon>
    </lineage>
</organism>
<accession>A0A1J5UHB9</accession>
<evidence type="ECO:0000313" key="1">
    <source>
        <dbReference type="EMBL" id="OIR25293.1"/>
    </source>
</evidence>
<dbReference type="Proteomes" id="UP000182798">
    <property type="component" value="Unassembled WGS sequence"/>
</dbReference>
<dbReference type="RefSeq" id="WP_071563648.1">
    <property type="nucleotide sequence ID" value="NZ_MIQH01000355.1"/>
</dbReference>
<evidence type="ECO:0008006" key="3">
    <source>
        <dbReference type="Google" id="ProtNLM"/>
    </source>
</evidence>
<dbReference type="EMBL" id="MIQH01000355">
    <property type="protein sequence ID" value="OIR25293.1"/>
    <property type="molecule type" value="Genomic_DNA"/>
</dbReference>
<evidence type="ECO:0000313" key="2">
    <source>
        <dbReference type="Proteomes" id="UP000182798"/>
    </source>
</evidence>
<gene>
    <name evidence="1" type="ORF">BGC33_06085</name>
</gene>
<dbReference type="PROSITE" id="PS51257">
    <property type="entry name" value="PROKAR_LIPOPROTEIN"/>
    <property type="match status" value="1"/>
</dbReference>